<sequence length="299" mass="31620">MAAGPGRRRPIVKVGVVGAGLMGAEIALVFALAGHEVLLHDASADALERAIGRLRGVLDKGVARKFYTAKAADAALGRIVPVVDLGALADCAMVTEAVYEALDVKGDVLRALDQLCRPDCILATNTSTLPVSTLASYLSPDRRGRFLGTHYFSPVSRMKLVEIIPGFATDAAVVDTVTALLQDLGKQAIVIKDVAGFAVNRMLHALLIEAVKLVEEGVATPADLDTACRLGLGHPIGPFAMMDVVTSDLCLKVQQILHDAYGERFRPPALLKQRVAAGLGGGKGRPGWIAANENQQERM</sequence>
<gene>
    <name evidence="7" type="ORF">BFL28_02655</name>
</gene>
<dbReference type="InterPro" id="IPR006180">
    <property type="entry name" value="3-OHacyl-CoA_DH_CS"/>
</dbReference>
<evidence type="ECO:0000256" key="1">
    <source>
        <dbReference type="ARBA" id="ARBA00009463"/>
    </source>
</evidence>
<dbReference type="SUPFAM" id="SSF51735">
    <property type="entry name" value="NAD(P)-binding Rossmann-fold domains"/>
    <property type="match status" value="1"/>
</dbReference>
<dbReference type="GO" id="GO:0008691">
    <property type="term" value="F:3-hydroxybutyryl-CoA dehydrogenase activity"/>
    <property type="evidence" value="ECO:0007669"/>
    <property type="project" value="TreeGrafter"/>
</dbReference>
<keyword evidence="8" id="KW-1185">Reference proteome</keyword>
<accession>A0A1E3LTW4</accession>
<dbReference type="EMBL" id="MDDS01000035">
    <property type="protein sequence ID" value="ODP37154.1"/>
    <property type="molecule type" value="Genomic_DNA"/>
</dbReference>
<keyword evidence="4" id="KW-0812">Transmembrane</keyword>
<evidence type="ECO:0000256" key="4">
    <source>
        <dbReference type="SAM" id="Phobius"/>
    </source>
</evidence>
<keyword evidence="4" id="KW-1133">Transmembrane helix</keyword>
<dbReference type="InterPro" id="IPR008927">
    <property type="entry name" value="6-PGluconate_DH-like_C_sf"/>
</dbReference>
<organism evidence="7 8">
    <name type="scientific">Sphingomonas turrisvirgatae</name>
    <dbReference type="NCBI Taxonomy" id="1888892"/>
    <lineage>
        <taxon>Bacteria</taxon>
        <taxon>Pseudomonadati</taxon>
        <taxon>Pseudomonadota</taxon>
        <taxon>Alphaproteobacteria</taxon>
        <taxon>Sphingomonadales</taxon>
        <taxon>Sphingomonadaceae</taxon>
        <taxon>Sphingomonas</taxon>
    </lineage>
</organism>
<keyword evidence="2" id="KW-0560">Oxidoreductase</keyword>
<dbReference type="InterPro" id="IPR036291">
    <property type="entry name" value="NAD(P)-bd_dom_sf"/>
</dbReference>
<dbReference type="Pfam" id="PF02737">
    <property type="entry name" value="3HCDH_N"/>
    <property type="match status" value="1"/>
</dbReference>
<dbReference type="OrthoDB" id="9771883at2"/>
<feature type="domain" description="3-hydroxyacyl-CoA dehydrogenase NAD binding" evidence="6">
    <location>
        <begin position="13"/>
        <end position="194"/>
    </location>
</feature>
<name>A0A1E3LTW4_9SPHN</name>
<evidence type="ECO:0000256" key="2">
    <source>
        <dbReference type="ARBA" id="ARBA00023002"/>
    </source>
</evidence>
<protein>
    <submittedName>
        <fullName evidence="7">3-hydroxyacyl-CoA dehydrogenase</fullName>
    </submittedName>
</protein>
<dbReference type="InterPro" id="IPR006176">
    <property type="entry name" value="3-OHacyl-CoA_DH_NAD-bd"/>
</dbReference>
<dbReference type="Pfam" id="PF00725">
    <property type="entry name" value="3HCDH"/>
    <property type="match status" value="1"/>
</dbReference>
<comment type="similarity">
    <text evidence="1">Belongs to the 3-hydroxyacyl-CoA dehydrogenase family.</text>
</comment>
<dbReference type="STRING" id="1888892.BFL28_02655"/>
<dbReference type="GO" id="GO:0070403">
    <property type="term" value="F:NAD+ binding"/>
    <property type="evidence" value="ECO:0007669"/>
    <property type="project" value="InterPro"/>
</dbReference>
<feature type="domain" description="3-hydroxyacyl-CoA dehydrogenase C-terminal" evidence="5">
    <location>
        <begin position="196"/>
        <end position="288"/>
    </location>
</feature>
<dbReference type="AlphaFoldDB" id="A0A1E3LTW4"/>
<evidence type="ECO:0000259" key="6">
    <source>
        <dbReference type="Pfam" id="PF02737"/>
    </source>
</evidence>
<dbReference type="PANTHER" id="PTHR48075">
    <property type="entry name" value="3-HYDROXYACYL-COA DEHYDROGENASE FAMILY PROTEIN"/>
    <property type="match status" value="1"/>
</dbReference>
<comment type="caution">
    <text evidence="7">The sequence shown here is derived from an EMBL/GenBank/DDBJ whole genome shotgun (WGS) entry which is preliminary data.</text>
</comment>
<proteinExistence type="inferred from homology"/>
<dbReference type="InterPro" id="IPR022694">
    <property type="entry name" value="3-OHacyl-CoA_DH"/>
</dbReference>
<dbReference type="InterPro" id="IPR013328">
    <property type="entry name" value="6PGD_dom2"/>
</dbReference>
<dbReference type="Proteomes" id="UP000094487">
    <property type="component" value="Unassembled WGS sequence"/>
</dbReference>
<feature type="site" description="Important for catalytic activity" evidence="3">
    <location>
        <position position="150"/>
    </location>
</feature>
<evidence type="ECO:0000313" key="8">
    <source>
        <dbReference type="Proteomes" id="UP000094487"/>
    </source>
</evidence>
<evidence type="ECO:0000256" key="3">
    <source>
        <dbReference type="PIRSR" id="PIRSR000105-1"/>
    </source>
</evidence>
<dbReference type="GO" id="GO:0006635">
    <property type="term" value="P:fatty acid beta-oxidation"/>
    <property type="evidence" value="ECO:0007669"/>
    <property type="project" value="TreeGrafter"/>
</dbReference>
<reference evidence="7 8" key="1">
    <citation type="submission" date="2016-08" db="EMBL/GenBank/DDBJ databases">
        <title>Draft genome of the agarase producing Sphingomonas sp. MCT13.</title>
        <authorList>
            <person name="D'Andrea M.M."/>
            <person name="Rossolini G.M."/>
            <person name="Thaller M.C."/>
        </authorList>
    </citation>
    <scope>NUCLEOTIDE SEQUENCE [LARGE SCALE GENOMIC DNA]</scope>
    <source>
        <strain evidence="7 8">MCT13</strain>
    </source>
</reference>
<evidence type="ECO:0000259" key="5">
    <source>
        <dbReference type="Pfam" id="PF00725"/>
    </source>
</evidence>
<feature type="transmembrane region" description="Helical" evidence="4">
    <location>
        <begin position="12"/>
        <end position="33"/>
    </location>
</feature>
<dbReference type="FunFam" id="3.40.50.720:FF:000009">
    <property type="entry name" value="Fatty oxidation complex, alpha subunit"/>
    <property type="match status" value="1"/>
</dbReference>
<dbReference type="Gene3D" id="1.10.1040.10">
    <property type="entry name" value="N-(1-d-carboxylethyl)-l-norvaline Dehydrogenase, domain 2"/>
    <property type="match status" value="1"/>
</dbReference>
<evidence type="ECO:0000313" key="7">
    <source>
        <dbReference type="EMBL" id="ODP37154.1"/>
    </source>
</evidence>
<dbReference type="Gene3D" id="3.40.50.720">
    <property type="entry name" value="NAD(P)-binding Rossmann-like Domain"/>
    <property type="match status" value="1"/>
</dbReference>
<dbReference type="InterPro" id="IPR006108">
    <property type="entry name" value="3HC_DH_C"/>
</dbReference>
<dbReference type="PANTHER" id="PTHR48075:SF5">
    <property type="entry name" value="3-HYDROXYBUTYRYL-COA DEHYDROGENASE"/>
    <property type="match status" value="1"/>
</dbReference>
<keyword evidence="4" id="KW-0472">Membrane</keyword>
<dbReference type="PIRSF" id="PIRSF000105">
    <property type="entry name" value="HCDH"/>
    <property type="match status" value="1"/>
</dbReference>
<dbReference type="PROSITE" id="PS00067">
    <property type="entry name" value="3HCDH"/>
    <property type="match status" value="1"/>
</dbReference>
<dbReference type="SUPFAM" id="SSF48179">
    <property type="entry name" value="6-phosphogluconate dehydrogenase C-terminal domain-like"/>
    <property type="match status" value="1"/>
</dbReference>